<name>A0ABX1H0U2_9ACTN</name>
<organism evidence="2 3">
    <name type="scientific">Streptomyces physcomitrii</name>
    <dbReference type="NCBI Taxonomy" id="2724184"/>
    <lineage>
        <taxon>Bacteria</taxon>
        <taxon>Bacillati</taxon>
        <taxon>Actinomycetota</taxon>
        <taxon>Actinomycetes</taxon>
        <taxon>Kitasatosporales</taxon>
        <taxon>Streptomycetaceae</taxon>
        <taxon>Streptomyces</taxon>
    </lineage>
</organism>
<proteinExistence type="predicted"/>
<evidence type="ECO:0000256" key="1">
    <source>
        <dbReference type="SAM" id="MobiDB-lite"/>
    </source>
</evidence>
<evidence type="ECO:0000313" key="3">
    <source>
        <dbReference type="Proteomes" id="UP000772196"/>
    </source>
</evidence>
<protein>
    <submittedName>
        <fullName evidence="2">Uncharacterized protein</fullName>
    </submittedName>
</protein>
<dbReference type="RefSeq" id="WP_168538104.1">
    <property type="nucleotide sequence ID" value="NZ_JAAWWP010000005.1"/>
</dbReference>
<accession>A0ABX1H0U2</accession>
<comment type="caution">
    <text evidence="2">The sequence shown here is derived from an EMBL/GenBank/DDBJ whole genome shotgun (WGS) entry which is preliminary data.</text>
</comment>
<evidence type="ECO:0000313" key="2">
    <source>
        <dbReference type="EMBL" id="NKI41628.1"/>
    </source>
</evidence>
<dbReference type="Proteomes" id="UP000772196">
    <property type="component" value="Unassembled WGS sequence"/>
</dbReference>
<gene>
    <name evidence="2" type="ORF">HFV08_10325</name>
</gene>
<sequence length="337" mass="38246">MASGFRLVANKGKSFQGSNVLGKGFILTPEQADDLIQRDPRNRDVLFPYLNGEDLNSRPDCSASRWVINFHDWSEERARSYPEVFTIVERDVKPERLKNNRKVRRERWWQYAERAPKLYQAIKGLDRILVVAQTSRTQMPARVPVGPVFDQKLVVFPRQGTADLCFRASSFQYLWTLRMGSTRTADLVFTPSTCSETLPQPQNIDSLQAAGDSLEAVRNSVMLDRQIGLTKLYTAMHDPAVTDSFIEDLRNAHSAVDRMVAQAYKWADLDIECGFHPTPQGLRYTFNPAVQSEILDRILELNHNRHHLESIDAGGDSGERSMGSRCSRSHSGDDALF</sequence>
<keyword evidence="3" id="KW-1185">Reference proteome</keyword>
<dbReference type="EMBL" id="JAAWWP010000005">
    <property type="protein sequence ID" value="NKI41628.1"/>
    <property type="molecule type" value="Genomic_DNA"/>
</dbReference>
<feature type="region of interest" description="Disordered" evidence="1">
    <location>
        <begin position="309"/>
        <end position="337"/>
    </location>
</feature>
<reference evidence="2 3" key="1">
    <citation type="submission" date="2020-04" db="EMBL/GenBank/DDBJ databases">
        <title>Phylogenetic Diversity and Antibacterial Activity against Ralstonia solanacearum of Endophytic Actinomycete Isolated from Moss.</title>
        <authorList>
            <person name="Zhuang X."/>
        </authorList>
    </citation>
    <scope>NUCLEOTIDE SEQUENCE [LARGE SCALE GENOMIC DNA]</scope>
    <source>
        <strain evidence="2 3">LD120</strain>
    </source>
</reference>